<dbReference type="InterPro" id="IPR050250">
    <property type="entry name" value="Macrolide_Exporter_MacB"/>
</dbReference>
<feature type="transmembrane region" description="Helical" evidence="7">
    <location>
        <begin position="375"/>
        <end position="396"/>
    </location>
</feature>
<feature type="transmembrane region" description="Helical" evidence="7">
    <location>
        <begin position="21"/>
        <end position="48"/>
    </location>
</feature>
<keyword evidence="11" id="KW-1185">Reference proteome</keyword>
<evidence type="ECO:0000256" key="2">
    <source>
        <dbReference type="ARBA" id="ARBA00022475"/>
    </source>
</evidence>
<dbReference type="PANTHER" id="PTHR30572">
    <property type="entry name" value="MEMBRANE COMPONENT OF TRANSPORTER-RELATED"/>
    <property type="match status" value="1"/>
</dbReference>
<reference evidence="11" key="1">
    <citation type="journal article" date="2019" name="Genome Announc.">
        <title>Draft Genome Sequence of Pseudoalteromonas piscicida Strain 36Y ROTHPW, an Hypersaline Seawater Isolate from the South Coast of Sonora, Mexico.</title>
        <authorList>
            <person name="Sanchez-Diaz R."/>
            <person name="Molina-Garza Z.J."/>
            <person name="Cruz-Suarez L.E."/>
            <person name="Selvin J."/>
            <person name="Kiran G.S."/>
            <person name="Ibarra-Gamez J.C."/>
            <person name="Gomez-Gil B."/>
            <person name="Galaviz-Silva L."/>
        </authorList>
    </citation>
    <scope>NUCLEOTIDE SEQUENCE [LARGE SCALE GENOMIC DNA]</scope>
    <source>
        <strain evidence="11">36Y_RITHPW</strain>
    </source>
</reference>
<evidence type="ECO:0000259" key="9">
    <source>
        <dbReference type="Pfam" id="PF12704"/>
    </source>
</evidence>
<keyword evidence="4 7" id="KW-1133">Transmembrane helix</keyword>
<feature type="transmembrane region" description="Helical" evidence="7">
    <location>
        <begin position="426"/>
        <end position="446"/>
    </location>
</feature>
<evidence type="ECO:0000256" key="6">
    <source>
        <dbReference type="ARBA" id="ARBA00038076"/>
    </source>
</evidence>
<feature type="transmembrane region" description="Helical" evidence="7">
    <location>
        <begin position="675"/>
        <end position="699"/>
    </location>
</feature>
<protein>
    <submittedName>
        <fullName evidence="10">Uncharacterized protein</fullName>
    </submittedName>
</protein>
<dbReference type="AlphaFoldDB" id="A0A2A5JMR6"/>
<dbReference type="RefSeq" id="WP_099643100.1">
    <property type="nucleotide sequence ID" value="NZ_NKHF01000076.1"/>
</dbReference>
<keyword evidence="2" id="KW-1003">Cell membrane</keyword>
<evidence type="ECO:0000256" key="4">
    <source>
        <dbReference type="ARBA" id="ARBA00022989"/>
    </source>
</evidence>
<proteinExistence type="inferred from homology"/>
<dbReference type="Proteomes" id="UP000228621">
    <property type="component" value="Unassembled WGS sequence"/>
</dbReference>
<dbReference type="PANTHER" id="PTHR30572:SF4">
    <property type="entry name" value="ABC TRANSPORTER PERMEASE YTRF"/>
    <property type="match status" value="1"/>
</dbReference>
<dbReference type="EMBL" id="NKHF01000076">
    <property type="protein sequence ID" value="PCK30710.1"/>
    <property type="molecule type" value="Genomic_DNA"/>
</dbReference>
<dbReference type="Pfam" id="PF12704">
    <property type="entry name" value="MacB_PCD"/>
    <property type="match status" value="2"/>
</dbReference>
<evidence type="ECO:0000256" key="3">
    <source>
        <dbReference type="ARBA" id="ARBA00022692"/>
    </source>
</evidence>
<dbReference type="OrthoDB" id="5711186at2"/>
<dbReference type="InterPro" id="IPR025857">
    <property type="entry name" value="MacB_PCD"/>
</dbReference>
<dbReference type="InterPro" id="IPR003838">
    <property type="entry name" value="ABC3_permease_C"/>
</dbReference>
<dbReference type="GO" id="GO:0022857">
    <property type="term" value="F:transmembrane transporter activity"/>
    <property type="evidence" value="ECO:0007669"/>
    <property type="project" value="TreeGrafter"/>
</dbReference>
<gene>
    <name evidence="10" type="ORF">CEX98_16320</name>
</gene>
<dbReference type="GO" id="GO:0005886">
    <property type="term" value="C:plasma membrane"/>
    <property type="evidence" value="ECO:0007669"/>
    <property type="project" value="UniProtKB-SubCell"/>
</dbReference>
<evidence type="ECO:0000256" key="5">
    <source>
        <dbReference type="ARBA" id="ARBA00023136"/>
    </source>
</evidence>
<feature type="transmembrane region" description="Helical" evidence="7">
    <location>
        <begin position="326"/>
        <end position="353"/>
    </location>
</feature>
<feature type="domain" description="MacB-like periplasmic core" evidence="9">
    <location>
        <begin position="461"/>
        <end position="602"/>
    </location>
</feature>
<comment type="similarity">
    <text evidence="6">Belongs to the ABC-4 integral membrane protein family.</text>
</comment>
<evidence type="ECO:0000256" key="7">
    <source>
        <dbReference type="SAM" id="Phobius"/>
    </source>
</evidence>
<accession>A0A2A5JMR6</accession>
<feature type="domain" description="MacB-like periplasmic core" evidence="9">
    <location>
        <begin position="23"/>
        <end position="241"/>
    </location>
</feature>
<evidence type="ECO:0000313" key="10">
    <source>
        <dbReference type="EMBL" id="PCK30710.1"/>
    </source>
</evidence>
<feature type="transmembrane region" description="Helical" evidence="7">
    <location>
        <begin position="764"/>
        <end position="787"/>
    </location>
</feature>
<sequence length="802" mass="89862">MKPWIMEYKYALLSLKRAPEFLITTVLTLALTLGAVLITSSIGSTFLVNDLPYPHANQLKLLQQDITIEGSSDVRFQSVQGQVKWYKEQHVFEKHALIHTGYEIGTSLKGEPRLNVSYVTPDYFSMFNVPIIEGRGFNTAEDIDQKAKALLISEDIWKTHFASRADVIGQSIQLSEQQYRIIGVVGHDYLEPYLFGGKDSDLWLPFDAGDQMSAQWEKTFAQLKSVGRPKPGVTDRQITTELENIIESIRDQWSSAEIEEINPHISLFRDAEVDNNDKLSLLLVFGAVSLLLIAVVNLSNLFFSRALANRKKLVIKAILGARQKNLFLALFSEISIICFGAWLISLILALLGLDGFISLATGYIPLVEAIRLEPVVVLSTFFLSLLLSLLFSFITLRRINYHNLKEYIQGSGKGTSIQVSSSSIKLLVGAQVFLATGLLLISSMVFNKALMHKTRDVGADISDVYNVHIATTNKSLNSEEIMSIQAQVIDEVRRINGVTMVASGLGPIGTRFRAYSLADMDNNSFGYLRSSWIGEDYLELFGINLIKGRYFSEAAYRGEAKEILVTQSAASLIDPDADVIGKSYQGLNSDVYEIIGITNDVFDAKLKYYNYAKGVRIWWPQVPEDIILKVKMRDDVTLNRLELLETIKRVNSSLILWEYNDLEKLQMESVYQQTILVYLSSGVALVTLLLASIGIFGVLNYNSNLRRFEFGIRVSLGAKRRQLYALVRKESMLPVTLGIVVSSIVVFLLLLIFKHSLTEWLSINLGYCAIVIAFSALISMTACLLPMRGILRNDPIKALRDM</sequence>
<organism evidence="10 11">
    <name type="scientific">Pseudoalteromonas piscicida</name>
    <dbReference type="NCBI Taxonomy" id="43662"/>
    <lineage>
        <taxon>Bacteria</taxon>
        <taxon>Pseudomonadati</taxon>
        <taxon>Pseudomonadota</taxon>
        <taxon>Gammaproteobacteria</taxon>
        <taxon>Alteromonadales</taxon>
        <taxon>Pseudoalteromonadaceae</taxon>
        <taxon>Pseudoalteromonas</taxon>
    </lineage>
</organism>
<keyword evidence="5 7" id="KW-0472">Membrane</keyword>
<feature type="domain" description="ABC3 transporter permease C-terminal" evidence="8">
    <location>
        <begin position="285"/>
        <end position="403"/>
    </location>
</feature>
<name>A0A2A5JMR6_PSEO7</name>
<comment type="caution">
    <text evidence="10">The sequence shown here is derived from an EMBL/GenBank/DDBJ whole genome shotgun (WGS) entry which is preliminary data.</text>
</comment>
<keyword evidence="3 7" id="KW-0812">Transmembrane</keyword>
<feature type="domain" description="ABC3 transporter permease C-terminal" evidence="8">
    <location>
        <begin position="683"/>
        <end position="794"/>
    </location>
</feature>
<feature type="transmembrane region" description="Helical" evidence="7">
    <location>
        <begin position="279"/>
        <end position="303"/>
    </location>
</feature>
<dbReference type="Pfam" id="PF02687">
    <property type="entry name" value="FtsX"/>
    <property type="match status" value="2"/>
</dbReference>
<evidence type="ECO:0000259" key="8">
    <source>
        <dbReference type="Pfam" id="PF02687"/>
    </source>
</evidence>
<feature type="transmembrane region" description="Helical" evidence="7">
    <location>
        <begin position="731"/>
        <end position="752"/>
    </location>
</feature>
<evidence type="ECO:0000256" key="1">
    <source>
        <dbReference type="ARBA" id="ARBA00004651"/>
    </source>
</evidence>
<comment type="subcellular location">
    <subcellularLocation>
        <location evidence="1">Cell membrane</location>
        <topology evidence="1">Multi-pass membrane protein</topology>
    </subcellularLocation>
</comment>
<evidence type="ECO:0000313" key="11">
    <source>
        <dbReference type="Proteomes" id="UP000228621"/>
    </source>
</evidence>